<dbReference type="AlphaFoldDB" id="A0A2S5BF43"/>
<keyword evidence="3" id="KW-1185">Reference proteome</keyword>
<dbReference type="Proteomes" id="UP000237144">
    <property type="component" value="Unassembled WGS sequence"/>
</dbReference>
<accession>A0A2S5BF43</accession>
<feature type="compositionally biased region" description="Low complexity" evidence="1">
    <location>
        <begin position="230"/>
        <end position="250"/>
    </location>
</feature>
<reference evidence="2 3" key="1">
    <citation type="journal article" date="2018" name="Front. Microbiol.">
        <title>Prospects for Fungal Bioremediation of Acidic Radioactive Waste Sites: Characterization and Genome Sequence of Rhodotorula taiwanensis MD1149.</title>
        <authorList>
            <person name="Tkavc R."/>
            <person name="Matrosova V.Y."/>
            <person name="Grichenko O.E."/>
            <person name="Gostincar C."/>
            <person name="Volpe R.P."/>
            <person name="Klimenkova P."/>
            <person name="Gaidamakova E.K."/>
            <person name="Zhou C.E."/>
            <person name="Stewart B.J."/>
            <person name="Lyman M.G."/>
            <person name="Malfatti S.A."/>
            <person name="Rubinfeld B."/>
            <person name="Courtot M."/>
            <person name="Singh J."/>
            <person name="Dalgard C.L."/>
            <person name="Hamilton T."/>
            <person name="Frey K.G."/>
            <person name="Gunde-Cimerman N."/>
            <person name="Dugan L."/>
            <person name="Daly M.J."/>
        </authorList>
    </citation>
    <scope>NUCLEOTIDE SEQUENCE [LARGE SCALE GENOMIC DNA]</scope>
    <source>
        <strain evidence="2 3">MD1149</strain>
    </source>
</reference>
<name>A0A2S5BF43_9BASI</name>
<evidence type="ECO:0000313" key="2">
    <source>
        <dbReference type="EMBL" id="POY75385.1"/>
    </source>
</evidence>
<feature type="region of interest" description="Disordered" evidence="1">
    <location>
        <begin position="229"/>
        <end position="301"/>
    </location>
</feature>
<sequence>MSDSEAAYEDPFGAELGAFDLVADSSAADARQERIAAARKQARTYQAKVEEPGWYNSLSPSARDKDLSRLALFSMHHKYFERDYLQVVEAGCELIRGQVKEQSEVIDLVLRAAVKCDVAVQRRPEVLALAQRWHEYPHLPSLSLSSARILFANSDATSSHADPSSIPLAQVLAASLSSLRLHPSLPIPRSFLASFLRIRHPLLSEAIADPAIVDPRRAEIEAEVERVDLTAGSASSTTGGGVESTPSPSVNGAAAAALSGPRDHSASAPPRPSSLVAASHRSSALDRDGEDAAPQANDAAAEARRVTLRRVIGLQLDDPPVSYGDAAATEYRDVGRNVRSL</sequence>
<protein>
    <submittedName>
        <fullName evidence="2">Uncharacterized protein</fullName>
    </submittedName>
</protein>
<gene>
    <name evidence="2" type="ORF">BMF94_1542</name>
</gene>
<dbReference type="OrthoDB" id="2529605at2759"/>
<evidence type="ECO:0000313" key="3">
    <source>
        <dbReference type="Proteomes" id="UP000237144"/>
    </source>
</evidence>
<dbReference type="EMBL" id="PJQD01000016">
    <property type="protein sequence ID" value="POY75385.1"/>
    <property type="molecule type" value="Genomic_DNA"/>
</dbReference>
<organism evidence="2 3">
    <name type="scientific">Rhodotorula taiwanensis</name>
    <dbReference type="NCBI Taxonomy" id="741276"/>
    <lineage>
        <taxon>Eukaryota</taxon>
        <taxon>Fungi</taxon>
        <taxon>Dikarya</taxon>
        <taxon>Basidiomycota</taxon>
        <taxon>Pucciniomycotina</taxon>
        <taxon>Microbotryomycetes</taxon>
        <taxon>Sporidiobolales</taxon>
        <taxon>Sporidiobolaceae</taxon>
        <taxon>Rhodotorula</taxon>
    </lineage>
</organism>
<comment type="caution">
    <text evidence="2">The sequence shown here is derived from an EMBL/GenBank/DDBJ whole genome shotgun (WGS) entry which is preliminary data.</text>
</comment>
<evidence type="ECO:0000256" key="1">
    <source>
        <dbReference type="SAM" id="MobiDB-lite"/>
    </source>
</evidence>
<proteinExistence type="predicted"/>